<keyword evidence="4" id="KW-1185">Reference proteome</keyword>
<evidence type="ECO:0000313" key="3">
    <source>
        <dbReference type="EMBL" id="KAF4651190.1"/>
    </source>
</evidence>
<dbReference type="EMBL" id="JAAPAO010001104">
    <property type="protein sequence ID" value="KAF4651190.1"/>
    <property type="molecule type" value="Genomic_DNA"/>
</dbReference>
<organism evidence="3 4">
    <name type="scientific">Perkinsus chesapeaki</name>
    <name type="common">Clam parasite</name>
    <name type="synonym">Perkinsus andrewsi</name>
    <dbReference type="NCBI Taxonomy" id="330153"/>
    <lineage>
        <taxon>Eukaryota</taxon>
        <taxon>Sar</taxon>
        <taxon>Alveolata</taxon>
        <taxon>Perkinsozoa</taxon>
        <taxon>Perkinsea</taxon>
        <taxon>Perkinsida</taxon>
        <taxon>Perkinsidae</taxon>
        <taxon>Perkinsus</taxon>
    </lineage>
</organism>
<protein>
    <recommendedName>
        <fullName evidence="2">Replication protein A OB domain-containing protein</fullName>
    </recommendedName>
</protein>
<evidence type="ECO:0000256" key="1">
    <source>
        <dbReference type="ARBA" id="ARBA00023125"/>
    </source>
</evidence>
<reference evidence="3 4" key="1">
    <citation type="submission" date="2020-04" db="EMBL/GenBank/DDBJ databases">
        <title>Perkinsus chesapeaki whole genome sequence.</title>
        <authorList>
            <person name="Bogema D.R."/>
        </authorList>
    </citation>
    <scope>NUCLEOTIDE SEQUENCE [LARGE SCALE GENOMIC DNA]</scope>
    <source>
        <strain evidence="3">ATCC PRA-425</strain>
    </source>
</reference>
<feature type="domain" description="Replication protein A OB" evidence="2">
    <location>
        <begin position="34"/>
        <end position="113"/>
    </location>
</feature>
<dbReference type="InterPro" id="IPR031657">
    <property type="entry name" value="REPA_OB_2"/>
</dbReference>
<dbReference type="AlphaFoldDB" id="A0A7J6KVS5"/>
<dbReference type="Pfam" id="PF16900">
    <property type="entry name" value="REPA_OB_2"/>
    <property type="match status" value="1"/>
</dbReference>
<dbReference type="OrthoDB" id="1751331at2759"/>
<comment type="caution">
    <text evidence="3">The sequence shown here is derived from an EMBL/GenBank/DDBJ whole genome shotgun (WGS) entry which is preliminary data.</text>
</comment>
<dbReference type="Proteomes" id="UP000591131">
    <property type="component" value="Unassembled WGS sequence"/>
</dbReference>
<proteinExistence type="predicted"/>
<dbReference type="Gene3D" id="2.40.50.140">
    <property type="entry name" value="Nucleic acid-binding proteins"/>
    <property type="match status" value="1"/>
</dbReference>
<sequence length="114" mass="12844">VKYYGHNLAEQRVDKCEDNPKMPRAPPHKYRSIVEVKKLPVGSFVDVRGILLTCSPLTEVHVSKTNGKKVKRNFSIIDQTEAIQITVWDEQAIHSIITPELALTHPTVAFKSVP</sequence>
<accession>A0A7J6KVS5</accession>
<name>A0A7J6KVS5_PERCH</name>
<gene>
    <name evidence="3" type="ORF">FOL47_000599</name>
</gene>
<dbReference type="GO" id="GO:0003677">
    <property type="term" value="F:DNA binding"/>
    <property type="evidence" value="ECO:0007669"/>
    <property type="project" value="UniProtKB-KW"/>
</dbReference>
<dbReference type="SUPFAM" id="SSF50249">
    <property type="entry name" value="Nucleic acid-binding proteins"/>
    <property type="match status" value="1"/>
</dbReference>
<feature type="non-terminal residue" evidence="3">
    <location>
        <position position="1"/>
    </location>
</feature>
<evidence type="ECO:0000259" key="2">
    <source>
        <dbReference type="Pfam" id="PF16900"/>
    </source>
</evidence>
<evidence type="ECO:0000313" key="4">
    <source>
        <dbReference type="Proteomes" id="UP000591131"/>
    </source>
</evidence>
<dbReference type="InterPro" id="IPR012340">
    <property type="entry name" value="NA-bd_OB-fold"/>
</dbReference>
<keyword evidence="1" id="KW-0238">DNA-binding</keyword>